<keyword evidence="5" id="KW-0408">Iron</keyword>
<dbReference type="InterPro" id="IPR010255">
    <property type="entry name" value="Haem_peroxidase_sf"/>
</dbReference>
<dbReference type="AlphaFoldDB" id="A0AAN8JMK0"/>
<dbReference type="GO" id="GO:0004601">
    <property type="term" value="F:peroxidase activity"/>
    <property type="evidence" value="ECO:0007669"/>
    <property type="project" value="InterPro"/>
</dbReference>
<evidence type="ECO:0000256" key="1">
    <source>
        <dbReference type="ARBA" id="ARBA00004613"/>
    </source>
</evidence>
<evidence type="ECO:0000256" key="6">
    <source>
        <dbReference type="SAM" id="SignalP"/>
    </source>
</evidence>
<dbReference type="EMBL" id="JAZGQO010000009">
    <property type="protein sequence ID" value="KAK6178115.1"/>
    <property type="molecule type" value="Genomic_DNA"/>
</dbReference>
<evidence type="ECO:0000256" key="4">
    <source>
        <dbReference type="ARBA" id="ARBA00023180"/>
    </source>
</evidence>
<comment type="subcellular location">
    <subcellularLocation>
        <location evidence="1">Secreted</location>
    </subcellularLocation>
</comment>
<comment type="caution">
    <text evidence="7">The sequence shown here is derived from an EMBL/GenBank/DDBJ whole genome shotgun (WGS) entry which is preliminary data.</text>
</comment>
<dbReference type="CDD" id="cd09823">
    <property type="entry name" value="peroxinectin_like"/>
    <property type="match status" value="1"/>
</dbReference>
<keyword evidence="8" id="KW-1185">Reference proteome</keyword>
<dbReference type="PANTHER" id="PTHR11475:SF4">
    <property type="entry name" value="CHORION PEROXIDASE"/>
    <property type="match status" value="1"/>
</dbReference>
<dbReference type="GO" id="GO:0006979">
    <property type="term" value="P:response to oxidative stress"/>
    <property type="evidence" value="ECO:0007669"/>
    <property type="project" value="InterPro"/>
</dbReference>
<dbReference type="Gene3D" id="1.10.640.10">
    <property type="entry name" value="Haem peroxidase domain superfamily, animal type"/>
    <property type="match status" value="1"/>
</dbReference>
<evidence type="ECO:0008006" key="9">
    <source>
        <dbReference type="Google" id="ProtNLM"/>
    </source>
</evidence>
<organism evidence="7 8">
    <name type="scientific">Patella caerulea</name>
    <name type="common">Rayed Mediterranean limpet</name>
    <dbReference type="NCBI Taxonomy" id="87958"/>
    <lineage>
        <taxon>Eukaryota</taxon>
        <taxon>Metazoa</taxon>
        <taxon>Spiralia</taxon>
        <taxon>Lophotrochozoa</taxon>
        <taxon>Mollusca</taxon>
        <taxon>Gastropoda</taxon>
        <taxon>Patellogastropoda</taxon>
        <taxon>Patelloidea</taxon>
        <taxon>Patellidae</taxon>
        <taxon>Patella</taxon>
    </lineage>
</organism>
<feature type="binding site" description="axial binding residue" evidence="5">
    <location>
        <position position="383"/>
    </location>
    <ligand>
        <name>heme b</name>
        <dbReference type="ChEBI" id="CHEBI:60344"/>
    </ligand>
    <ligandPart>
        <name>Fe</name>
        <dbReference type="ChEBI" id="CHEBI:18248"/>
    </ligandPart>
</feature>
<evidence type="ECO:0000256" key="3">
    <source>
        <dbReference type="ARBA" id="ARBA00022729"/>
    </source>
</evidence>
<sequence length="631" mass="72566">MTKLKVAVVFIFTFIHFIILTETLDHEEVSNNRTKRHAVIGVNYSESQYLRIRCPRLQRYRLPDGTCNNPTSPYWGSAGSALRRIVSNYYDDGMKRPRIRDVDGNLLPSAREVSNKVVEPEVKESADTIYTNLFEVYGQFLDHDIDFSPNAMDTNGDKFKCCTDKLNMEGGQHPDVANNGPCFPIEIPVNDPFFKPRRCLNFVRSVEVEDSRLKWQSPAREQKNILTSFVDGSHIYGNGKDRLRDLRSFSNGYLKVSKHNMLPEDKSIQCRKRHNGDYCFKAGDPRSNEHPGLSAFHVIFLRLHNQIAWKLRNVNPWYYDERLFQETRKIVEAILQHITYNEWLPLVVGPEFTLQIHATYKYDSKLDPSIINAFSTAAFRYGHSSIPNEWTYSGEKKKIPLTDMFHSPYFVYKDQGKGLDAIIEGMLIDSSQDTDHIFSDGVKNKLFETLKIPGMDLAAINIQRGRDHGLAPYNKYREYCGLKPIVFDGSTSQVKALASVYRNADDVDLFMGGVTEVPVAGGHVGPTFACIITEQFRNLKYGDRFWFENIKRQYQYSANPETFTVGQVKAIKEMSMARIICDTTDFIRYIPIKSFLHPINGRSTRKVSCRDYYSLPALDIRQWYKPSPMLG</sequence>
<keyword evidence="5" id="KW-0349">Heme</keyword>
<accession>A0AAN8JMK0</accession>
<gene>
    <name evidence="7" type="ORF">SNE40_012943</name>
</gene>
<dbReference type="InterPro" id="IPR037120">
    <property type="entry name" value="Haem_peroxidase_sf_animal"/>
</dbReference>
<dbReference type="Pfam" id="PF03098">
    <property type="entry name" value="An_peroxidase"/>
    <property type="match status" value="1"/>
</dbReference>
<proteinExistence type="predicted"/>
<keyword evidence="2" id="KW-0964">Secreted</keyword>
<dbReference type="SUPFAM" id="SSF48113">
    <property type="entry name" value="Heme-dependent peroxidases"/>
    <property type="match status" value="1"/>
</dbReference>
<dbReference type="PANTHER" id="PTHR11475">
    <property type="entry name" value="OXIDASE/PEROXIDASE"/>
    <property type="match status" value="1"/>
</dbReference>
<evidence type="ECO:0000256" key="2">
    <source>
        <dbReference type="ARBA" id="ARBA00022525"/>
    </source>
</evidence>
<keyword evidence="4" id="KW-0325">Glycoprotein</keyword>
<name>A0AAN8JMK0_PATCE</name>
<dbReference type="InterPro" id="IPR019791">
    <property type="entry name" value="Haem_peroxidase_animal"/>
</dbReference>
<reference evidence="7 8" key="1">
    <citation type="submission" date="2024-01" db="EMBL/GenBank/DDBJ databases">
        <title>The genome of the rayed Mediterranean limpet Patella caerulea (Linnaeus, 1758).</title>
        <authorList>
            <person name="Anh-Thu Weber A."/>
            <person name="Halstead-Nussloch G."/>
        </authorList>
    </citation>
    <scope>NUCLEOTIDE SEQUENCE [LARGE SCALE GENOMIC DNA]</scope>
    <source>
        <strain evidence="7">AATW-2023a</strain>
        <tissue evidence="7">Whole specimen</tissue>
    </source>
</reference>
<dbReference type="GO" id="GO:0020037">
    <property type="term" value="F:heme binding"/>
    <property type="evidence" value="ECO:0007669"/>
    <property type="project" value="InterPro"/>
</dbReference>
<keyword evidence="3 6" id="KW-0732">Signal</keyword>
<dbReference type="FunFam" id="1.10.640.10:FF:000003">
    <property type="entry name" value="chorion peroxidase"/>
    <property type="match status" value="1"/>
</dbReference>
<dbReference type="GO" id="GO:0005576">
    <property type="term" value="C:extracellular region"/>
    <property type="evidence" value="ECO:0007669"/>
    <property type="project" value="UniProtKB-SubCell"/>
</dbReference>
<dbReference type="PRINTS" id="PR00457">
    <property type="entry name" value="ANPEROXIDASE"/>
</dbReference>
<dbReference type="Proteomes" id="UP001347796">
    <property type="component" value="Unassembled WGS sequence"/>
</dbReference>
<dbReference type="GO" id="GO:0046872">
    <property type="term" value="F:metal ion binding"/>
    <property type="evidence" value="ECO:0007669"/>
    <property type="project" value="UniProtKB-KW"/>
</dbReference>
<evidence type="ECO:0000256" key="5">
    <source>
        <dbReference type="PIRSR" id="PIRSR619791-2"/>
    </source>
</evidence>
<dbReference type="PROSITE" id="PS50292">
    <property type="entry name" value="PEROXIDASE_3"/>
    <property type="match status" value="1"/>
</dbReference>
<keyword evidence="5" id="KW-0479">Metal-binding</keyword>
<evidence type="ECO:0000313" key="7">
    <source>
        <dbReference type="EMBL" id="KAK6178115.1"/>
    </source>
</evidence>
<feature type="signal peptide" evidence="6">
    <location>
        <begin position="1"/>
        <end position="23"/>
    </location>
</feature>
<feature type="chain" id="PRO_5042832926" description="Peroxidase" evidence="6">
    <location>
        <begin position="24"/>
        <end position="631"/>
    </location>
</feature>
<protein>
    <recommendedName>
        <fullName evidence="9">Peroxidase</fullName>
    </recommendedName>
</protein>
<evidence type="ECO:0000313" key="8">
    <source>
        <dbReference type="Proteomes" id="UP001347796"/>
    </source>
</evidence>